<name>A0A1F7WRN3_9BACT</name>
<organism evidence="1 2">
    <name type="scientific">Candidatus Woesebacteria bacterium GWA1_42_12</name>
    <dbReference type="NCBI Taxonomy" id="1802472"/>
    <lineage>
        <taxon>Bacteria</taxon>
        <taxon>Candidatus Woeseibacteriota</taxon>
    </lineage>
</organism>
<sequence length="207" mass="23653">MSEILRRLQALRADQAIIVAQEREAKRIREEERQTAKEAERKLSVECGKLLDDLGVNKMLEELNSGVLKNKGKIVNLQGLLPHTHTWDEGSGIDNYSVVSSEEYHPISLRVLTWREKLQGEKVHFWAGVVAGVKDNIIVWIAVGGKNVIDPDHNYGGWFCDTLELHAQRLRIHSREHFATDDLAREVTMDEIVRTFHKITWGSARNP</sequence>
<dbReference type="AlphaFoldDB" id="A0A1F7WRN3"/>
<evidence type="ECO:0000313" key="1">
    <source>
        <dbReference type="EMBL" id="OGM04785.1"/>
    </source>
</evidence>
<accession>A0A1F7WRN3</accession>
<protein>
    <submittedName>
        <fullName evidence="1">Uncharacterized protein</fullName>
    </submittedName>
</protein>
<gene>
    <name evidence="1" type="ORF">A2112_02515</name>
</gene>
<proteinExistence type="predicted"/>
<reference evidence="1 2" key="1">
    <citation type="journal article" date="2016" name="Nat. Commun.">
        <title>Thousands of microbial genomes shed light on interconnected biogeochemical processes in an aquifer system.</title>
        <authorList>
            <person name="Anantharaman K."/>
            <person name="Brown C.T."/>
            <person name="Hug L.A."/>
            <person name="Sharon I."/>
            <person name="Castelle C.J."/>
            <person name="Probst A.J."/>
            <person name="Thomas B.C."/>
            <person name="Singh A."/>
            <person name="Wilkins M.J."/>
            <person name="Karaoz U."/>
            <person name="Brodie E.L."/>
            <person name="Williams K.H."/>
            <person name="Hubbard S.S."/>
            <person name="Banfield J.F."/>
        </authorList>
    </citation>
    <scope>NUCLEOTIDE SEQUENCE [LARGE SCALE GENOMIC DNA]</scope>
</reference>
<comment type="caution">
    <text evidence="1">The sequence shown here is derived from an EMBL/GenBank/DDBJ whole genome shotgun (WGS) entry which is preliminary data.</text>
</comment>
<dbReference type="Proteomes" id="UP000177091">
    <property type="component" value="Unassembled WGS sequence"/>
</dbReference>
<evidence type="ECO:0000313" key="2">
    <source>
        <dbReference type="Proteomes" id="UP000177091"/>
    </source>
</evidence>
<dbReference type="EMBL" id="MGFK01000006">
    <property type="protein sequence ID" value="OGM04785.1"/>
    <property type="molecule type" value="Genomic_DNA"/>
</dbReference>